<dbReference type="GeneID" id="72066227"/>
<dbReference type="PANTHER" id="PTHR30613:SF1">
    <property type="entry name" value="DUF1479 DOMAIN PROTEIN (AFU_ORTHOLOGUE AFUA_5G09280)"/>
    <property type="match status" value="1"/>
</dbReference>
<organism evidence="2 3">
    <name type="scientific">Purpureocillium takamizusanense</name>
    <dbReference type="NCBI Taxonomy" id="2060973"/>
    <lineage>
        <taxon>Eukaryota</taxon>
        <taxon>Fungi</taxon>
        <taxon>Dikarya</taxon>
        <taxon>Ascomycota</taxon>
        <taxon>Pezizomycotina</taxon>
        <taxon>Sordariomycetes</taxon>
        <taxon>Hypocreomycetidae</taxon>
        <taxon>Hypocreales</taxon>
        <taxon>Ophiocordycipitaceae</taxon>
        <taxon>Purpureocillium</taxon>
    </lineage>
</organism>
<feature type="compositionally biased region" description="Low complexity" evidence="1">
    <location>
        <begin position="313"/>
        <end position="362"/>
    </location>
</feature>
<dbReference type="AlphaFoldDB" id="A0A9Q8QFI2"/>
<dbReference type="OrthoDB" id="8249012at2759"/>
<dbReference type="RefSeq" id="XP_047841450.1">
    <property type="nucleotide sequence ID" value="XM_047985473.1"/>
</dbReference>
<dbReference type="KEGG" id="ptkz:JDV02_004272"/>
<dbReference type="InterPro" id="IPR010856">
    <property type="entry name" value="Gig2-like"/>
</dbReference>
<dbReference type="EMBL" id="CP086356">
    <property type="protein sequence ID" value="UNI17969.1"/>
    <property type="molecule type" value="Genomic_DNA"/>
</dbReference>
<dbReference type="Gene3D" id="2.60.120.330">
    <property type="entry name" value="B-lactam Antibiotic, Isopenicillin N Synthase, Chain"/>
    <property type="match status" value="1"/>
</dbReference>
<feature type="region of interest" description="Disordered" evidence="1">
    <location>
        <begin position="472"/>
        <end position="518"/>
    </location>
</feature>
<feature type="region of interest" description="Disordered" evidence="1">
    <location>
        <begin position="1"/>
        <end position="103"/>
    </location>
</feature>
<accession>A0A9Q8QFI2</accession>
<evidence type="ECO:0000313" key="2">
    <source>
        <dbReference type="EMBL" id="UNI17969.1"/>
    </source>
</evidence>
<feature type="compositionally biased region" description="Low complexity" evidence="1">
    <location>
        <begin position="256"/>
        <end position="285"/>
    </location>
</feature>
<feature type="region of interest" description="Disordered" evidence="1">
    <location>
        <begin position="814"/>
        <end position="846"/>
    </location>
</feature>
<feature type="compositionally biased region" description="Polar residues" evidence="1">
    <location>
        <begin position="286"/>
        <end position="295"/>
    </location>
</feature>
<feature type="compositionally biased region" description="Low complexity" evidence="1">
    <location>
        <begin position="195"/>
        <end position="207"/>
    </location>
</feature>
<evidence type="ECO:0000313" key="3">
    <source>
        <dbReference type="Proteomes" id="UP000829364"/>
    </source>
</evidence>
<dbReference type="Proteomes" id="UP000829364">
    <property type="component" value="Chromosome 3"/>
</dbReference>
<dbReference type="SUPFAM" id="SSF51197">
    <property type="entry name" value="Clavaminate synthase-like"/>
    <property type="match status" value="1"/>
</dbReference>
<proteinExistence type="predicted"/>
<reference evidence="2" key="1">
    <citation type="submission" date="2021-11" db="EMBL/GenBank/DDBJ databases">
        <title>Purpureocillium_takamizusanense_genome.</title>
        <authorList>
            <person name="Nguyen N.-H."/>
        </authorList>
    </citation>
    <scope>NUCLEOTIDE SEQUENCE</scope>
    <source>
        <strain evidence="2">PT3</strain>
    </source>
</reference>
<dbReference type="PANTHER" id="PTHR30613">
    <property type="entry name" value="UNCHARACTERIZED PROTEIN YBIU-RELATED"/>
    <property type="match status" value="1"/>
</dbReference>
<gene>
    <name evidence="2" type="ORF">JDV02_004272</name>
</gene>
<feature type="region of interest" description="Disordered" evidence="1">
    <location>
        <begin position="241"/>
        <end position="369"/>
    </location>
</feature>
<dbReference type="Pfam" id="PF07350">
    <property type="entry name" value="Gig2-like"/>
    <property type="match status" value="1"/>
</dbReference>
<feature type="region of interest" description="Disordered" evidence="1">
    <location>
        <begin position="159"/>
        <end position="214"/>
    </location>
</feature>
<feature type="compositionally biased region" description="Low complexity" evidence="1">
    <location>
        <begin position="495"/>
        <end position="518"/>
    </location>
</feature>
<protein>
    <submittedName>
        <fullName evidence="2">Uncharacterized protein</fullName>
    </submittedName>
</protein>
<dbReference type="InterPro" id="IPR027443">
    <property type="entry name" value="IPNS-like_sf"/>
</dbReference>
<keyword evidence="3" id="KW-1185">Reference proteome</keyword>
<sequence>MEGIGAAAAAGLWRDGVVMGAGGPLMEQQQQQRHQQQHQEGPPENETATSAVRPLVGRIHGGHRRAPSSSSSSSRLDPSIPGELMADELNGNPNSALQSHGFEFAGGVPRGGGAAATMVTGGFPGGGGGISTEELLDMQRVLTGGGGVGGGAAAAAAAISGPPLRPGEQQQLYHQDHHHQRYRQEQLELHRLRQQPEQQQEQEQPGQRDPPRLYQRHHNRHHHYHQHHHRRSRDRDFGGIVKQAHRPPQPQPPPQRSRCSSPATVAAAPAASAAASPVVASVSTPLNTATGNTSGIRRAASSPPTSSSPPPSATRRLADGSASSASTATTSTGRSSRSGSGASTSTNSDGTGMATTMTTTTTPDSGNVLSLWGPDPVPLPLRFARIKRALIAGHEAAIEASWARLLVALRHEVEHIECLGAHLVPSVEFADLADPAQTARFGRDLRRYGVGVVRKVLPRDVADDAVRDTVHYLEARRPRPRQQQQQQRDKDKEAPATNAPAPGPTPAASSSAHSSFRAPRQDPTCFDCFWTPAQVRARAHPNVRRAQRFMMGLWEPDARERIAPHLPITYADRIRVHGGGFGFDSDAGGAGTPPAAPSDPVTAGLDAQLQQQSQFLAPQSADDWINALQSSAGIIAQVDNGSLERWEPDGYGRGGAYDHVFAGRWEDHDPWGGAAQRANSTTDLYNGYGACTVFRMFQGLLALSTIEPGTLRLMPSPRLATAYYLLRPFFAPRTPPPELRHGPGWEAYLAPGNWELQREPDTTIHGAVPGHAQRVTERWHPHLCLRSSLVTLPTLQPGDYIFWHPDLPYHISSNGSGSRPGGTGGAVATAPAASASAGPAGGGAGSVADGTADDVRMLVYIPAAPLTQTGALYLARQRRAFQRGHPGPDFDSSGRSVVAEDYEQRSLEDEMERVGGKEALRGMGLLPWEREESEDGEEEEGDGLTRLANLILFPE</sequence>
<evidence type="ECO:0000256" key="1">
    <source>
        <dbReference type="SAM" id="MobiDB-lite"/>
    </source>
</evidence>
<feature type="compositionally biased region" description="Basic and acidic residues" evidence="1">
    <location>
        <begin position="182"/>
        <end position="191"/>
    </location>
</feature>
<name>A0A9Q8QFI2_9HYPO</name>
<feature type="compositionally biased region" description="Low complexity" evidence="1">
    <location>
        <begin position="826"/>
        <end position="838"/>
    </location>
</feature>